<dbReference type="SUPFAM" id="SSF58104">
    <property type="entry name" value="Methyl-accepting chemotaxis protein (MCP) signaling domain"/>
    <property type="match status" value="1"/>
</dbReference>
<sequence length="109" mass="11209">QGIEQVNQAITSMDEVTQQNAALVEEASAAARALEEQAAGLAASVSIFRLGGDEQTAATAAPTAVGSRPPRDTSKPLTVAQAATGKPRSSAIARATKRSAEAAEQWTEF</sequence>
<protein>
    <submittedName>
        <fullName evidence="4">Methyl-accepting chemotaxis protein (MCP) signalling domain-containing protein</fullName>
    </submittedName>
</protein>
<keyword evidence="1" id="KW-0488">Methylation</keyword>
<dbReference type="PANTHER" id="PTHR43531">
    <property type="entry name" value="PROTEIN ICFG"/>
    <property type="match status" value="1"/>
</dbReference>
<proteinExistence type="inferred from homology"/>
<feature type="region of interest" description="Disordered" evidence="3">
    <location>
        <begin position="56"/>
        <end position="109"/>
    </location>
</feature>
<evidence type="ECO:0000256" key="3">
    <source>
        <dbReference type="SAM" id="MobiDB-lite"/>
    </source>
</evidence>
<organism evidence="4 5">
    <name type="scientific">Fontimonas thermophila</name>
    <dbReference type="NCBI Taxonomy" id="1076937"/>
    <lineage>
        <taxon>Bacteria</taxon>
        <taxon>Pseudomonadati</taxon>
        <taxon>Pseudomonadota</taxon>
        <taxon>Gammaproteobacteria</taxon>
        <taxon>Nevskiales</taxon>
        <taxon>Nevskiaceae</taxon>
        <taxon>Fontimonas</taxon>
    </lineage>
</organism>
<name>A0A1I2IPI6_9GAMM</name>
<dbReference type="GO" id="GO:0005886">
    <property type="term" value="C:plasma membrane"/>
    <property type="evidence" value="ECO:0007669"/>
    <property type="project" value="TreeGrafter"/>
</dbReference>
<comment type="similarity">
    <text evidence="2">Belongs to the methyl-accepting chemotaxis (MCP) protein family.</text>
</comment>
<evidence type="ECO:0000256" key="1">
    <source>
        <dbReference type="ARBA" id="ARBA00022481"/>
    </source>
</evidence>
<dbReference type="STRING" id="1076937.SAMN04488120_104137"/>
<feature type="non-terminal residue" evidence="4">
    <location>
        <position position="1"/>
    </location>
</feature>
<dbReference type="Proteomes" id="UP000199771">
    <property type="component" value="Unassembled WGS sequence"/>
</dbReference>
<dbReference type="AlphaFoldDB" id="A0A1I2IPI6"/>
<evidence type="ECO:0000313" key="4">
    <source>
        <dbReference type="EMBL" id="SFF44174.1"/>
    </source>
</evidence>
<dbReference type="PANTHER" id="PTHR43531:SF14">
    <property type="entry name" value="METHYL-ACCEPTING CHEMOTAXIS PROTEIN I-RELATED"/>
    <property type="match status" value="1"/>
</dbReference>
<evidence type="ECO:0000313" key="5">
    <source>
        <dbReference type="Proteomes" id="UP000199771"/>
    </source>
</evidence>
<dbReference type="Gene3D" id="1.10.287.950">
    <property type="entry name" value="Methyl-accepting chemotaxis protein"/>
    <property type="match status" value="1"/>
</dbReference>
<dbReference type="GO" id="GO:0006935">
    <property type="term" value="P:chemotaxis"/>
    <property type="evidence" value="ECO:0007669"/>
    <property type="project" value="TreeGrafter"/>
</dbReference>
<keyword evidence="5" id="KW-1185">Reference proteome</keyword>
<dbReference type="GO" id="GO:0004888">
    <property type="term" value="F:transmembrane signaling receptor activity"/>
    <property type="evidence" value="ECO:0007669"/>
    <property type="project" value="TreeGrafter"/>
</dbReference>
<gene>
    <name evidence="4" type="ORF">SAMN04488120_104137</name>
</gene>
<dbReference type="InterPro" id="IPR051310">
    <property type="entry name" value="MCP_chemotaxis"/>
</dbReference>
<reference evidence="4 5" key="1">
    <citation type="submission" date="2016-10" db="EMBL/GenBank/DDBJ databases">
        <authorList>
            <person name="de Groot N.N."/>
        </authorList>
    </citation>
    <scope>NUCLEOTIDE SEQUENCE [LARGE SCALE GENOMIC DNA]</scope>
    <source>
        <strain evidence="4 5">DSM 23609</strain>
    </source>
</reference>
<accession>A0A1I2IPI6</accession>
<dbReference type="EMBL" id="FOOC01000004">
    <property type="protein sequence ID" value="SFF44174.1"/>
    <property type="molecule type" value="Genomic_DNA"/>
</dbReference>
<evidence type="ECO:0000256" key="2">
    <source>
        <dbReference type="ARBA" id="ARBA00029447"/>
    </source>
</evidence>